<reference evidence="1 2" key="1">
    <citation type="submission" date="2018-09" db="EMBL/GenBank/DDBJ databases">
        <title>Paenibacillus aracenensis nov. sp. isolated from a cave in southern Spain.</title>
        <authorList>
            <person name="Jurado V."/>
            <person name="Gutierrez-Patricio S."/>
            <person name="Gonzalez-Pimentel J.L."/>
            <person name="Miller A.Z."/>
            <person name="Laiz L."/>
            <person name="Saiz-Jimenez C."/>
        </authorList>
    </citation>
    <scope>NUCLEOTIDE SEQUENCE [LARGE SCALE GENOMIC DNA]</scope>
    <source>
        <strain evidence="1 2">JCM 19203</strain>
    </source>
</reference>
<evidence type="ECO:0000313" key="1">
    <source>
        <dbReference type="EMBL" id="RJX40043.1"/>
    </source>
</evidence>
<dbReference type="EMBL" id="QXQB01000002">
    <property type="protein sequence ID" value="RJX40043.1"/>
    <property type="molecule type" value="Genomic_DNA"/>
</dbReference>
<sequence length="140" mass="15722">MIGDKFFVGSRVGTTNWYSSISCYDFSNDTFVNILNQSEGKQYPLLIGMQDALLCVPNAINQPINAYSLVSKQYDDNTIVVLKPSVHTGRYLTEFVSAPKLKGIPTRFATGFDDVYYFKDGKIQNVPFYYGTGSAWSQIK</sequence>
<name>A0A3A6PXE4_9BACL</name>
<protein>
    <submittedName>
        <fullName evidence="1">Uncharacterized protein</fullName>
    </submittedName>
</protein>
<organism evidence="1 2">
    <name type="scientific">Paenibacillus pinisoli</name>
    <dbReference type="NCBI Taxonomy" id="1276110"/>
    <lineage>
        <taxon>Bacteria</taxon>
        <taxon>Bacillati</taxon>
        <taxon>Bacillota</taxon>
        <taxon>Bacilli</taxon>
        <taxon>Bacillales</taxon>
        <taxon>Paenibacillaceae</taxon>
        <taxon>Paenibacillus</taxon>
    </lineage>
</organism>
<keyword evidence="2" id="KW-1185">Reference proteome</keyword>
<dbReference type="AlphaFoldDB" id="A0A3A6PXE4"/>
<accession>A0A3A6PXE4</accession>
<dbReference type="Proteomes" id="UP000267798">
    <property type="component" value="Unassembled WGS sequence"/>
</dbReference>
<gene>
    <name evidence="1" type="ORF">D3P09_11755</name>
</gene>
<comment type="caution">
    <text evidence="1">The sequence shown here is derived from an EMBL/GenBank/DDBJ whole genome shotgun (WGS) entry which is preliminary data.</text>
</comment>
<evidence type="ECO:0000313" key="2">
    <source>
        <dbReference type="Proteomes" id="UP000267798"/>
    </source>
</evidence>
<dbReference type="PROSITE" id="PS51257">
    <property type="entry name" value="PROKAR_LIPOPROTEIN"/>
    <property type="match status" value="1"/>
</dbReference>
<proteinExistence type="predicted"/>